<dbReference type="Gene3D" id="3.40.50.300">
    <property type="entry name" value="P-loop containing nucleotide triphosphate hydrolases"/>
    <property type="match status" value="1"/>
</dbReference>
<evidence type="ECO:0000259" key="1">
    <source>
        <dbReference type="SMART" id="SM00382"/>
    </source>
</evidence>
<sequence>MNAPHHLNGWSEANQRLLVAEFARIKKLLGETDTVGNDRPDAYRAAMPSPAAIDVLASLFGLSGFERDILLLAAGVEMDAAIAVLCRAAGGHPARPWPTFAIALAVLPEPHWSALTPHGPLRRWRLVDVDEAEGLTASRIRIEERVLHFIAGLNDLDHRLAPLIERVGPAGGMCEAHRAVVDRAVACILEDRDRLRPLILSGDDEHGQEDVAADIAARLSLNLHRLLAANIPTGAWEQAALATLWSRDGALLASGLIITRAGAAAGETVARFAGRVDGLVVIAGRDALPCSGIRFTINLPDVPERRRLWRSALGPCATGEGAAVDALATHLRLGARRIAELAETARTAGGLDPAAVERETDAERAPMPGVAQRVESCGTWSDIVLPAAQTRMLAEIASHARHRMRVHHDWGFAGKSARGLGIAALFWGDSGTGKTLAAEVLAGALGLPLYRIDLSAVVSKYIGETEKNLAMLFDAAAESGAILLFDEADALFGKRSDVKDSHDRYANIEVSFLLQRMEAHPGLAILTTNNKAALDVAFQRRLRFVIHFPFPGEAQREGIWRAVFPADAPLHGIDYRKLARLSVAGGTIRNIALSAAFLAAEAGTPIGMAELLSAARIEASKRDAPLSDAETRGWV</sequence>
<dbReference type="InterPro" id="IPR054472">
    <property type="entry name" value="WHD"/>
</dbReference>
<dbReference type="EMBL" id="JAUSVU010000028">
    <property type="protein sequence ID" value="MDQ0536535.1"/>
    <property type="molecule type" value="Genomic_DNA"/>
</dbReference>
<dbReference type="SUPFAM" id="SSF52540">
    <property type="entry name" value="P-loop containing nucleoside triphosphate hydrolases"/>
    <property type="match status" value="1"/>
</dbReference>
<proteinExistence type="predicted"/>
<organism evidence="2 3">
    <name type="scientific">Azospirillum picis</name>
    <dbReference type="NCBI Taxonomy" id="488438"/>
    <lineage>
        <taxon>Bacteria</taxon>
        <taxon>Pseudomonadati</taxon>
        <taxon>Pseudomonadota</taxon>
        <taxon>Alphaproteobacteria</taxon>
        <taxon>Rhodospirillales</taxon>
        <taxon>Azospirillaceae</taxon>
        <taxon>Azospirillum</taxon>
    </lineage>
</organism>
<comment type="caution">
    <text evidence="2">The sequence shown here is derived from an EMBL/GenBank/DDBJ whole genome shotgun (WGS) entry which is preliminary data.</text>
</comment>
<name>A0ABU0MSV1_9PROT</name>
<dbReference type="PANTHER" id="PTHR46411:SF3">
    <property type="entry name" value="AAA+ ATPASE DOMAIN-CONTAINING PROTEIN"/>
    <property type="match status" value="1"/>
</dbReference>
<dbReference type="SMART" id="SM00382">
    <property type="entry name" value="AAA"/>
    <property type="match status" value="1"/>
</dbReference>
<dbReference type="Proteomes" id="UP001244552">
    <property type="component" value="Unassembled WGS sequence"/>
</dbReference>
<evidence type="ECO:0000313" key="2">
    <source>
        <dbReference type="EMBL" id="MDQ0536535.1"/>
    </source>
</evidence>
<dbReference type="Pfam" id="PF00004">
    <property type="entry name" value="AAA"/>
    <property type="match status" value="1"/>
</dbReference>
<evidence type="ECO:0000313" key="3">
    <source>
        <dbReference type="Proteomes" id="UP001244552"/>
    </source>
</evidence>
<protein>
    <recommendedName>
        <fullName evidence="1">AAA+ ATPase domain-containing protein</fullName>
    </recommendedName>
</protein>
<dbReference type="InterPro" id="IPR003593">
    <property type="entry name" value="AAA+_ATPase"/>
</dbReference>
<dbReference type="InterPro" id="IPR003959">
    <property type="entry name" value="ATPase_AAA_core"/>
</dbReference>
<dbReference type="CDD" id="cd19481">
    <property type="entry name" value="RecA-like_protease"/>
    <property type="match status" value="1"/>
</dbReference>
<accession>A0ABU0MSV1</accession>
<dbReference type="InterPro" id="IPR027417">
    <property type="entry name" value="P-loop_NTPase"/>
</dbReference>
<reference evidence="2 3" key="1">
    <citation type="submission" date="2023-07" db="EMBL/GenBank/DDBJ databases">
        <title>Genomic Encyclopedia of Type Strains, Phase IV (KMG-IV): sequencing the most valuable type-strain genomes for metagenomic binning, comparative biology and taxonomic classification.</title>
        <authorList>
            <person name="Goeker M."/>
        </authorList>
    </citation>
    <scope>NUCLEOTIDE SEQUENCE [LARGE SCALE GENOMIC DNA]</scope>
    <source>
        <strain evidence="2 3">DSM 19922</strain>
    </source>
</reference>
<dbReference type="PANTHER" id="PTHR46411">
    <property type="entry name" value="FAMILY ATPASE, PUTATIVE-RELATED"/>
    <property type="match status" value="1"/>
</dbReference>
<gene>
    <name evidence="2" type="ORF">QO018_005432</name>
</gene>
<keyword evidence="3" id="KW-1185">Reference proteome</keyword>
<feature type="domain" description="AAA+ ATPase" evidence="1">
    <location>
        <begin position="420"/>
        <end position="552"/>
    </location>
</feature>
<dbReference type="Pfam" id="PF22977">
    <property type="entry name" value="WHD"/>
    <property type="match status" value="1"/>
</dbReference>
<dbReference type="RefSeq" id="WP_209989389.1">
    <property type="nucleotide sequence ID" value="NZ_JAGINO010000028.1"/>
</dbReference>